<dbReference type="KEGG" id="cco:CCC13826_0616"/>
<dbReference type="EMBL" id="CP000793">
    <property type="protein sequence ID" value="EAT97560.1"/>
    <property type="molecule type" value="Genomic_DNA"/>
</dbReference>
<organism evidence="1 2">
    <name type="scientific">Campylobacter concisus (strain 13826)</name>
    <dbReference type="NCBI Taxonomy" id="360104"/>
    <lineage>
        <taxon>Bacteria</taxon>
        <taxon>Pseudomonadati</taxon>
        <taxon>Campylobacterota</taxon>
        <taxon>Epsilonproteobacteria</taxon>
        <taxon>Campylobacterales</taxon>
        <taxon>Campylobacteraceae</taxon>
        <taxon>Campylobacter</taxon>
    </lineage>
</organism>
<proteinExistence type="predicted"/>
<reference evidence="2" key="1">
    <citation type="submission" date="2007-10" db="EMBL/GenBank/DDBJ databases">
        <title>Genome sequence of Campylobacter concisus 13826 isolated from human feces.</title>
        <authorList>
            <person name="Fouts D.E."/>
            <person name="Mongodin E.F."/>
            <person name="Puiu D."/>
            <person name="Sebastian Y."/>
            <person name="Miller W.G."/>
            <person name="Mandrell R.E."/>
            <person name="On S."/>
            <person name="Nelson K.E."/>
        </authorList>
    </citation>
    <scope>NUCLEOTIDE SEQUENCE [LARGE SCALE GENOMIC DNA]</scope>
    <source>
        <strain evidence="2">13826</strain>
        <plasmid evidence="2">Plasmid pCCON31</plasmid>
    </source>
</reference>
<protein>
    <submittedName>
        <fullName evidence="1">Uncharacterized protein</fullName>
    </submittedName>
</protein>
<evidence type="ECO:0000313" key="2">
    <source>
        <dbReference type="Proteomes" id="UP000001121"/>
    </source>
</evidence>
<name>A7ZGH2_CAMC1</name>
<keyword evidence="1" id="KW-0614">Plasmid</keyword>
<dbReference type="AlphaFoldDB" id="A7ZGH2"/>
<evidence type="ECO:0000313" key="1">
    <source>
        <dbReference type="EMBL" id="EAT97560.1"/>
    </source>
</evidence>
<dbReference type="HOGENOM" id="CLU_3341510_0_0_7"/>
<gene>
    <name evidence="1" type="ORF">CCC13826_0616</name>
</gene>
<dbReference type="Proteomes" id="UP000001121">
    <property type="component" value="Plasmid pCCON31"/>
</dbReference>
<geneLocation type="plasmid" evidence="1 2">
    <name>pCCON31</name>
</geneLocation>
<sequence length="37" mass="4463">MQKVLSLEILLYEKRNNIKNGFYHLNQIAFAYNSILY</sequence>
<accession>A7ZGH2</accession>